<keyword evidence="1" id="KW-0175">Coiled coil</keyword>
<sequence length="340" mass="37749">MSDLIKDNWFVILIAVIIIAFVGYFVYDSNTGKVDSKKADGKDVVASLADSNITADALFENFSQFDGALLYNLYRNAVVEQSVETTKEMEEQAKSMEKTIRSNVSSQNSSTYRDAITQELASYGYGSYDDLYDYALMTVKQRSLNQEYVDAHFEELKDSLKDAKPRIVSIIKMEAADPQNLTDEETKKRDSIDKAIESDSFAQAATAFSDDAATAAKDGLFGYIDSSSSASSTGLDQNLLAKGLELNKGETSDWIEVKNSQTGVISLYKIHVDETDLEKIHQNKDEDVKKSLLFSILNAKAGLEADILENAAKDLKIEFEDQDAKEKLDRYIEQLKGGNA</sequence>
<name>A0A1U7NKQ2_9FIRM</name>
<dbReference type="STRING" id="1862672.BO225_09380"/>
<accession>A0A1U7NKQ2</accession>
<dbReference type="GO" id="GO:0003755">
    <property type="term" value="F:peptidyl-prolyl cis-trans isomerase activity"/>
    <property type="evidence" value="ECO:0007669"/>
    <property type="project" value="InterPro"/>
</dbReference>
<organism evidence="3 4">
    <name type="scientific">Dubosiella newyorkensis</name>
    <dbReference type="NCBI Taxonomy" id="1862672"/>
    <lineage>
        <taxon>Bacteria</taxon>
        <taxon>Bacillati</taxon>
        <taxon>Bacillota</taxon>
        <taxon>Erysipelotrichia</taxon>
        <taxon>Erysipelotrichales</taxon>
        <taxon>Erysipelotrichaceae</taxon>
        <taxon>Dubosiella</taxon>
    </lineage>
</organism>
<dbReference type="RefSeq" id="WP_076342000.1">
    <property type="nucleotide sequence ID" value="NZ_JBGNFS010000001.1"/>
</dbReference>
<dbReference type="OrthoDB" id="14196at2"/>
<evidence type="ECO:0000313" key="3">
    <source>
        <dbReference type="EMBL" id="OLU44995.1"/>
    </source>
</evidence>
<proteinExistence type="predicted"/>
<dbReference type="AlphaFoldDB" id="A0A1U7NKQ2"/>
<dbReference type="InterPro" id="IPR046357">
    <property type="entry name" value="PPIase_dom_sf"/>
</dbReference>
<dbReference type="GeneID" id="78276151"/>
<feature type="transmembrane region" description="Helical" evidence="2">
    <location>
        <begin position="9"/>
        <end position="27"/>
    </location>
</feature>
<protein>
    <submittedName>
        <fullName evidence="3">Rotamase</fullName>
    </submittedName>
</protein>
<keyword evidence="2" id="KW-1133">Transmembrane helix</keyword>
<dbReference type="EMBL" id="MPKA01000090">
    <property type="protein sequence ID" value="OLU44995.1"/>
    <property type="molecule type" value="Genomic_DNA"/>
</dbReference>
<dbReference type="Proteomes" id="UP000186705">
    <property type="component" value="Unassembled WGS sequence"/>
</dbReference>
<evidence type="ECO:0000256" key="1">
    <source>
        <dbReference type="SAM" id="Coils"/>
    </source>
</evidence>
<feature type="coiled-coil region" evidence="1">
    <location>
        <begin position="298"/>
        <end position="325"/>
    </location>
</feature>
<keyword evidence="2" id="KW-0812">Transmembrane</keyword>
<comment type="caution">
    <text evidence="3">The sequence shown here is derived from an EMBL/GenBank/DDBJ whole genome shotgun (WGS) entry which is preliminary data.</text>
</comment>
<keyword evidence="4" id="KW-1185">Reference proteome</keyword>
<evidence type="ECO:0000313" key="4">
    <source>
        <dbReference type="Proteomes" id="UP000186705"/>
    </source>
</evidence>
<keyword evidence="2" id="KW-0472">Membrane</keyword>
<gene>
    <name evidence="3" type="ORF">BO225_09380</name>
</gene>
<dbReference type="Gene3D" id="3.10.50.40">
    <property type="match status" value="1"/>
</dbReference>
<dbReference type="SUPFAM" id="SSF54534">
    <property type="entry name" value="FKBP-like"/>
    <property type="match status" value="1"/>
</dbReference>
<reference evidence="3 4" key="1">
    <citation type="submission" date="2016-11" db="EMBL/GenBank/DDBJ databases">
        <title>Description of two novel members of the family Erysipelotrichaceae: Ileibacterium lipovorans gen. nov., sp. nov. and Dubosiella newyorkensis, gen. nov., sp. nov.</title>
        <authorList>
            <person name="Cox L.M."/>
            <person name="Sohn J."/>
            <person name="Tyrrell K.L."/>
            <person name="Citron D.M."/>
            <person name="Lawson P.A."/>
            <person name="Patel N.B."/>
            <person name="Iizumi T."/>
            <person name="Perez-Perez G.I."/>
            <person name="Goldstein E.J."/>
            <person name="Blaser M.J."/>
        </authorList>
    </citation>
    <scope>NUCLEOTIDE SEQUENCE [LARGE SCALE GENOMIC DNA]</scope>
    <source>
        <strain evidence="3 4">NYU-BL-A4</strain>
    </source>
</reference>
<evidence type="ECO:0000256" key="2">
    <source>
        <dbReference type="SAM" id="Phobius"/>
    </source>
</evidence>